<dbReference type="SUPFAM" id="SSF46689">
    <property type="entry name" value="Homeodomain-like"/>
    <property type="match status" value="1"/>
</dbReference>
<accession>A0A0G4ETI7</accession>
<organism evidence="3 4">
    <name type="scientific">Vitrella brassicaformis (strain CCMP3155)</name>
    <dbReference type="NCBI Taxonomy" id="1169540"/>
    <lineage>
        <taxon>Eukaryota</taxon>
        <taxon>Sar</taxon>
        <taxon>Alveolata</taxon>
        <taxon>Colpodellida</taxon>
        <taxon>Vitrellaceae</taxon>
        <taxon>Vitrella</taxon>
    </lineage>
</organism>
<evidence type="ECO:0000256" key="1">
    <source>
        <dbReference type="SAM" id="MobiDB-lite"/>
    </source>
</evidence>
<reference evidence="3 4" key="1">
    <citation type="submission" date="2014-11" db="EMBL/GenBank/DDBJ databases">
        <authorList>
            <person name="Zhu J."/>
            <person name="Qi W."/>
            <person name="Song R."/>
        </authorList>
    </citation>
    <scope>NUCLEOTIDE SEQUENCE [LARGE SCALE GENOMIC DNA]</scope>
</reference>
<dbReference type="AlphaFoldDB" id="A0A0G4ETI7"/>
<feature type="compositionally biased region" description="Basic and acidic residues" evidence="1">
    <location>
        <begin position="296"/>
        <end position="317"/>
    </location>
</feature>
<feature type="region of interest" description="Disordered" evidence="1">
    <location>
        <begin position="296"/>
        <end position="330"/>
    </location>
</feature>
<feature type="domain" description="Myb-like" evidence="2">
    <location>
        <begin position="175"/>
        <end position="220"/>
    </location>
</feature>
<keyword evidence="4" id="KW-1185">Reference proteome</keyword>
<name>A0A0G4ETI7_VITBC</name>
<dbReference type="InterPro" id="IPR009057">
    <property type="entry name" value="Homeodomain-like_sf"/>
</dbReference>
<dbReference type="Proteomes" id="UP000041254">
    <property type="component" value="Unassembled WGS sequence"/>
</dbReference>
<dbReference type="PhylomeDB" id="A0A0G4ETI7"/>
<evidence type="ECO:0000313" key="4">
    <source>
        <dbReference type="Proteomes" id="UP000041254"/>
    </source>
</evidence>
<dbReference type="InParanoid" id="A0A0G4ETI7"/>
<dbReference type="EMBL" id="CDMY01000306">
    <property type="protein sequence ID" value="CEM01626.1"/>
    <property type="molecule type" value="Genomic_DNA"/>
</dbReference>
<protein>
    <recommendedName>
        <fullName evidence="2">Myb-like domain-containing protein</fullName>
    </recommendedName>
</protein>
<gene>
    <name evidence="3" type="ORF">Vbra_20830</name>
</gene>
<evidence type="ECO:0000313" key="3">
    <source>
        <dbReference type="EMBL" id="CEM01626.1"/>
    </source>
</evidence>
<dbReference type="FunCoup" id="A0A0G4ETI7">
    <property type="interactions" value="38"/>
</dbReference>
<dbReference type="InterPro" id="IPR001005">
    <property type="entry name" value="SANT/Myb"/>
</dbReference>
<evidence type="ECO:0000259" key="2">
    <source>
        <dbReference type="PROSITE" id="PS50090"/>
    </source>
</evidence>
<dbReference type="OMA" id="ISWKMKR"/>
<sequence>MMRRQAGRSVVRIPLARLALPQCGRQLHTSACRLQEEDSWENPKWKKRQTYFDLKNFRKNLVRQKQFEEFNEEAHLKKAYAKPPPDGWGVLEFLQAIPIEENAEEIAAAFPTWNDFIGAHWEELYKIEVLTPHQRRAIWKKINLYNHGLWPPTADKTEYFERFKGKPLANAGKEWTESDDAKLLELAEYYDVNFGDPWLYISWDMQRTADEVRDRYVDIAVISKNRSRECELAITKSSRPLLMTRYFKMDPPFLYIVPSEDNFPLAPMNFSLSAKLVKYRRAECFAPHGRREREREGVSEFDIGGKRREVMADKEEGAGGEGKTLAEMQT</sequence>
<proteinExistence type="predicted"/>
<dbReference type="PROSITE" id="PS50090">
    <property type="entry name" value="MYB_LIKE"/>
    <property type="match status" value="1"/>
</dbReference>
<dbReference type="OrthoDB" id="408360at2759"/>
<dbReference type="VEuPathDB" id="CryptoDB:Vbra_20830"/>